<evidence type="ECO:0000313" key="2">
    <source>
        <dbReference type="Proteomes" id="UP000037043"/>
    </source>
</evidence>
<organism evidence="1 2">
    <name type="scientific">Clostridium homopropionicum DSM 5847</name>
    <dbReference type="NCBI Taxonomy" id="1121318"/>
    <lineage>
        <taxon>Bacteria</taxon>
        <taxon>Bacillati</taxon>
        <taxon>Bacillota</taxon>
        <taxon>Clostridia</taxon>
        <taxon>Eubacteriales</taxon>
        <taxon>Clostridiaceae</taxon>
        <taxon>Clostridium</taxon>
    </lineage>
</organism>
<name>A0A0L6Z5D2_9CLOT</name>
<accession>A0A0L6Z5D2</accession>
<evidence type="ECO:0000313" key="1">
    <source>
        <dbReference type="EMBL" id="KOA18166.1"/>
    </source>
</evidence>
<sequence>MALYRQLQLSFWRDAFIMDLTPEEKIFYVYLLQCSNTKQCGIFELPKRAIEYETGYNRETVDKFYNICEKLEYPLEEIFKDIVGFQKKVRGLQGAYKDLGEEEIKEEIEKEEEGQKIEKLSTESASNAATSKEISEMADVVQVFNNNIHPQWCKKAWGWTTVIFVNIDCFKGNLYNKLLISSFITSFSLLFFSVILVTELTPAYSFILLAFEVTTKCTFFGENFFKKLLVADARPPAQRGETKIISSEKSILPLILISTSLFLTE</sequence>
<dbReference type="Proteomes" id="UP000037043">
    <property type="component" value="Unassembled WGS sequence"/>
</dbReference>
<proteinExistence type="predicted"/>
<dbReference type="STRING" id="36844.SAMN04488501_1262"/>
<comment type="caution">
    <text evidence="1">The sequence shown here is derived from an EMBL/GenBank/DDBJ whole genome shotgun (WGS) entry which is preliminary data.</text>
</comment>
<keyword evidence="2" id="KW-1185">Reference proteome</keyword>
<dbReference type="PATRIC" id="fig|1121318.3.peg.3499"/>
<gene>
    <name evidence="1" type="ORF">CLHOM_35000</name>
</gene>
<dbReference type="EMBL" id="LHUR01000044">
    <property type="protein sequence ID" value="KOA18166.1"/>
    <property type="molecule type" value="Genomic_DNA"/>
</dbReference>
<reference evidence="2" key="1">
    <citation type="submission" date="2015-08" db="EMBL/GenBank/DDBJ databases">
        <title>Genome sequence of the strict anaerobe Clostridium homopropionicum LuHBu1 (DSM 5847T).</title>
        <authorList>
            <person name="Poehlein A."/>
            <person name="Beck M."/>
            <person name="Schiel-Bengelsdorf B."/>
            <person name="Bengelsdorf F.R."/>
            <person name="Daniel R."/>
            <person name="Duerre P."/>
        </authorList>
    </citation>
    <scope>NUCLEOTIDE SEQUENCE [LARGE SCALE GENOMIC DNA]</scope>
    <source>
        <strain evidence="2">DSM 5847</strain>
    </source>
</reference>
<protein>
    <submittedName>
        <fullName evidence="1">Uncharacterized protein</fullName>
    </submittedName>
</protein>
<dbReference type="RefSeq" id="WP_052222936.1">
    <property type="nucleotide sequence ID" value="NZ_LHUR01000044.1"/>
</dbReference>
<dbReference type="AlphaFoldDB" id="A0A0L6Z5D2"/>